<feature type="transmembrane region" description="Helical" evidence="8">
    <location>
        <begin position="196"/>
        <end position="217"/>
    </location>
</feature>
<dbReference type="PANTHER" id="PTHR43867:SF2">
    <property type="entry name" value="CELLULOSE SYNTHASE CATALYTIC SUBUNIT A [UDP-FORMING]"/>
    <property type="match status" value="1"/>
</dbReference>
<dbReference type="PANTHER" id="PTHR43867">
    <property type="entry name" value="CELLULOSE SYNTHASE CATALYTIC SUBUNIT A [UDP-FORMING]"/>
    <property type="match status" value="1"/>
</dbReference>
<comment type="caution">
    <text evidence="10">The sequence shown here is derived from an EMBL/GenBank/DDBJ whole genome shotgun (WGS) entry which is preliminary data.</text>
</comment>
<gene>
    <name evidence="10" type="ORF">E2F50_13425</name>
</gene>
<keyword evidence="6 8" id="KW-0472">Membrane</keyword>
<proteinExistence type="predicted"/>
<feature type="domain" description="Glycosyltransferase 2-like" evidence="9">
    <location>
        <begin position="355"/>
        <end position="539"/>
    </location>
</feature>
<feature type="transmembrane region" description="Helical" evidence="8">
    <location>
        <begin position="561"/>
        <end position="579"/>
    </location>
</feature>
<dbReference type="Proteomes" id="UP000295238">
    <property type="component" value="Unassembled WGS sequence"/>
</dbReference>
<keyword evidence="11" id="KW-1185">Reference proteome</keyword>
<feature type="transmembrane region" description="Helical" evidence="8">
    <location>
        <begin position="223"/>
        <end position="245"/>
    </location>
</feature>
<feature type="compositionally biased region" description="Low complexity" evidence="7">
    <location>
        <begin position="9"/>
        <end position="26"/>
    </location>
</feature>
<comment type="subcellular location">
    <subcellularLocation>
        <location evidence="1">Membrane</location>
        <topology evidence="1">Multi-pass membrane protein</topology>
    </subcellularLocation>
</comment>
<dbReference type="InterPro" id="IPR050321">
    <property type="entry name" value="Glycosyltr_2/OpgH_subfam"/>
</dbReference>
<evidence type="ECO:0000259" key="9">
    <source>
        <dbReference type="Pfam" id="PF13632"/>
    </source>
</evidence>
<name>A0A4R5UH41_9HYPH</name>
<keyword evidence="5 8" id="KW-1133">Transmembrane helix</keyword>
<sequence>MRIGEYPPSSMVEESSEASAALSGNSGEDELPPGPETELGALSALGFSKPLLARMVTQARRHGTSVENELLRSGEVEEEAYYGAIARLLRLPFILSIDPGSVADSLALDSQLQRPTMLRIAHRHRAPQTAIVPEAGRLADIAAALATMPLLGRDLAITTPSAIRNAVWQTGAARRGRQATYELFERRPQLSARIVLAGRQGFYAGLIMAFLVCAFLLRPMETLSFLHVTLSFTYLASLVLRLIALMRKIHEPPKRTVPLPPPGPLPRYTVMVALYREAGMAQQLISTLRRIDWPPSLLDIKIVCEADDQETIAALKAQKPGPQFEIIEVPDFGPRTKPKALTYALAAAQGEFLAIYDAEDRPHPQQLREAYARFRASPLELACLQAPLIITNARESWLCALFSLEYSALFRGLLPMLGKSRMPLPLGGTSNHFRTEALKAAGGWDPFNVTEDADLGLRLYRLGYRADVIQRQTLEDAPTRIPVWMAQRSRWFKGWLQTWLVLMRSPRRLIGEMGLAPFVIFQLMVGGMLVSSLLHPLIVVFLGIGISSMLAAPVTDIPAEVLSLFVIDFVNILGSYLIFLGLGKGSMIDHEKRLVGWRWATVPVYWMMTSFAAWRAVVELKSKPFVWNKTPHQPVSDRSP</sequence>
<dbReference type="InterPro" id="IPR029044">
    <property type="entry name" value="Nucleotide-diphossugar_trans"/>
</dbReference>
<evidence type="ECO:0000256" key="8">
    <source>
        <dbReference type="SAM" id="Phobius"/>
    </source>
</evidence>
<evidence type="ECO:0000256" key="5">
    <source>
        <dbReference type="ARBA" id="ARBA00022989"/>
    </source>
</evidence>
<evidence type="ECO:0000256" key="1">
    <source>
        <dbReference type="ARBA" id="ARBA00004141"/>
    </source>
</evidence>
<protein>
    <submittedName>
        <fullName evidence="10">Glycosyltransferase</fullName>
    </submittedName>
</protein>
<evidence type="ECO:0000256" key="2">
    <source>
        <dbReference type="ARBA" id="ARBA00022676"/>
    </source>
</evidence>
<dbReference type="AlphaFoldDB" id="A0A4R5UH41"/>
<dbReference type="GO" id="GO:0016757">
    <property type="term" value="F:glycosyltransferase activity"/>
    <property type="evidence" value="ECO:0007669"/>
    <property type="project" value="UniProtKB-KW"/>
</dbReference>
<accession>A0A4R5UH41</accession>
<feature type="transmembrane region" description="Helical" evidence="8">
    <location>
        <begin position="599"/>
        <end position="618"/>
    </location>
</feature>
<dbReference type="Pfam" id="PF13632">
    <property type="entry name" value="Glyco_trans_2_3"/>
    <property type="match status" value="1"/>
</dbReference>
<keyword evidence="4 8" id="KW-0812">Transmembrane</keyword>
<dbReference type="OrthoDB" id="7431422at2"/>
<dbReference type="SUPFAM" id="SSF53448">
    <property type="entry name" value="Nucleotide-diphospho-sugar transferases"/>
    <property type="match status" value="1"/>
</dbReference>
<evidence type="ECO:0000256" key="4">
    <source>
        <dbReference type="ARBA" id="ARBA00022692"/>
    </source>
</evidence>
<feature type="transmembrane region" description="Helical" evidence="8">
    <location>
        <begin position="536"/>
        <end position="554"/>
    </location>
</feature>
<evidence type="ECO:0000256" key="3">
    <source>
        <dbReference type="ARBA" id="ARBA00022679"/>
    </source>
</evidence>
<feature type="region of interest" description="Disordered" evidence="7">
    <location>
        <begin position="1"/>
        <end position="36"/>
    </location>
</feature>
<evidence type="ECO:0000256" key="7">
    <source>
        <dbReference type="SAM" id="MobiDB-lite"/>
    </source>
</evidence>
<evidence type="ECO:0000256" key="6">
    <source>
        <dbReference type="ARBA" id="ARBA00023136"/>
    </source>
</evidence>
<dbReference type="InterPro" id="IPR001173">
    <property type="entry name" value="Glyco_trans_2-like"/>
</dbReference>
<keyword evidence="2" id="KW-0328">Glycosyltransferase</keyword>
<reference evidence="10 11" key="1">
    <citation type="submission" date="2019-03" db="EMBL/GenBank/DDBJ databases">
        <title>Rhizobium sp. nov., an bacterium isolated from biocrust in Mu Us Desert.</title>
        <authorList>
            <person name="Lixiong L."/>
        </authorList>
    </citation>
    <scope>NUCLEOTIDE SEQUENCE [LARGE SCALE GENOMIC DNA]</scope>
    <source>
        <strain evidence="10 11">SPY-1</strain>
    </source>
</reference>
<dbReference type="Gene3D" id="3.90.550.10">
    <property type="entry name" value="Spore Coat Polysaccharide Biosynthesis Protein SpsA, Chain A"/>
    <property type="match status" value="1"/>
</dbReference>
<evidence type="ECO:0000313" key="11">
    <source>
        <dbReference type="Proteomes" id="UP000295238"/>
    </source>
</evidence>
<dbReference type="GO" id="GO:0016020">
    <property type="term" value="C:membrane"/>
    <property type="evidence" value="ECO:0007669"/>
    <property type="project" value="UniProtKB-SubCell"/>
</dbReference>
<evidence type="ECO:0000313" key="10">
    <source>
        <dbReference type="EMBL" id="TDK35253.1"/>
    </source>
</evidence>
<organism evidence="10 11">
    <name type="scientific">Rhizobium deserti</name>
    <dbReference type="NCBI Taxonomy" id="2547961"/>
    <lineage>
        <taxon>Bacteria</taxon>
        <taxon>Pseudomonadati</taxon>
        <taxon>Pseudomonadota</taxon>
        <taxon>Alphaproteobacteria</taxon>
        <taxon>Hyphomicrobiales</taxon>
        <taxon>Rhizobiaceae</taxon>
        <taxon>Rhizobium/Agrobacterium group</taxon>
        <taxon>Rhizobium</taxon>
    </lineage>
</organism>
<dbReference type="EMBL" id="SMTL01000003">
    <property type="protein sequence ID" value="TDK35253.1"/>
    <property type="molecule type" value="Genomic_DNA"/>
</dbReference>
<keyword evidence="3 10" id="KW-0808">Transferase</keyword>